<dbReference type="OrthoDB" id="2052978at2"/>
<evidence type="ECO:0000313" key="2">
    <source>
        <dbReference type="Proteomes" id="UP000233440"/>
    </source>
</evidence>
<comment type="caution">
    <text evidence="1">The sequence shown here is derived from an EMBL/GenBank/DDBJ whole genome shotgun (WGS) entry which is preliminary data.</text>
</comment>
<dbReference type="AlphaFoldDB" id="A0A2N3LGB8"/>
<sequence length="88" mass="10013">MAETHEGHTLTWSNGQEWGEIEHPHLGKVMTYWQKGTPCYDTYTAPIVDGDGCLIVFRFDHDEGYWVDESVINMGYYNGIDTASFGGY</sequence>
<accession>A0A2N3LGB8</accession>
<reference evidence="1 2" key="1">
    <citation type="submission" date="2017-11" db="EMBL/GenBank/DDBJ databases">
        <title>Bacillus camelliae sp. nov., isolated from pu'er tea.</title>
        <authorList>
            <person name="Niu L."/>
        </authorList>
    </citation>
    <scope>NUCLEOTIDE SEQUENCE [LARGE SCALE GENOMIC DNA]</scope>
    <source>
        <strain evidence="1 2">7578-1</strain>
    </source>
</reference>
<keyword evidence="2" id="KW-1185">Reference proteome</keyword>
<organism evidence="1 2">
    <name type="scientific">Heyndrickxia camelliae</name>
    <dbReference type="NCBI Taxonomy" id="1707093"/>
    <lineage>
        <taxon>Bacteria</taxon>
        <taxon>Bacillati</taxon>
        <taxon>Bacillota</taxon>
        <taxon>Bacilli</taxon>
        <taxon>Bacillales</taxon>
        <taxon>Bacillaceae</taxon>
        <taxon>Heyndrickxia</taxon>
    </lineage>
</organism>
<gene>
    <name evidence="1" type="ORF">CWO92_18265</name>
</gene>
<dbReference type="Proteomes" id="UP000233440">
    <property type="component" value="Unassembled WGS sequence"/>
</dbReference>
<evidence type="ECO:0000313" key="1">
    <source>
        <dbReference type="EMBL" id="PKR83614.1"/>
    </source>
</evidence>
<protein>
    <submittedName>
        <fullName evidence="1">Uncharacterized protein</fullName>
    </submittedName>
</protein>
<dbReference type="EMBL" id="PIQO01000017">
    <property type="protein sequence ID" value="PKR83614.1"/>
    <property type="molecule type" value="Genomic_DNA"/>
</dbReference>
<proteinExistence type="predicted"/>
<name>A0A2N3LGB8_9BACI</name>